<dbReference type="EMBL" id="CP155571">
    <property type="protein sequence ID" value="XFO71011.1"/>
    <property type="molecule type" value="Genomic_DNA"/>
</dbReference>
<gene>
    <name evidence="1" type="ORF">SPACI_010110</name>
</gene>
<reference evidence="1" key="1">
    <citation type="submission" date="2024-05" db="EMBL/GenBank/DDBJ databases">
        <title>Isolation and characterization of Sporomusa carbonis sp. nov., a carboxydotrophic hydrogenogen in the genus of Sporomusa isolated from a charcoal burning pile.</title>
        <authorList>
            <person name="Boeer T."/>
            <person name="Rosenbaum F."/>
            <person name="Eysell L."/>
            <person name="Mueller V."/>
            <person name="Daniel R."/>
            <person name="Poehlein A."/>
        </authorList>
    </citation>
    <scope>NUCLEOTIDE SEQUENCE [LARGE SCALE GENOMIC DNA]</scope>
    <source>
        <strain evidence="1">DSM 3132</strain>
    </source>
</reference>
<dbReference type="RefSeq" id="WP_093793604.1">
    <property type="nucleotide sequence ID" value="NZ_CP155571.1"/>
</dbReference>
<protein>
    <submittedName>
        <fullName evidence="1">Uncharacterized protein</fullName>
    </submittedName>
</protein>
<evidence type="ECO:0000313" key="2">
    <source>
        <dbReference type="Proteomes" id="UP000216052"/>
    </source>
</evidence>
<evidence type="ECO:0000313" key="1">
    <source>
        <dbReference type="EMBL" id="XFO71011.1"/>
    </source>
</evidence>
<proteinExistence type="predicted"/>
<dbReference type="Proteomes" id="UP000216052">
    <property type="component" value="Chromosome"/>
</dbReference>
<name>A0ABZ3IYY2_SPOA4</name>
<accession>A0ABZ3IYY2</accession>
<sequence>MQSAKPLTGYDYMLFLIEAALYRDDFRYFDDYGSLMDTAIEKGMTNKSDGDAVLKTVMLAVFKSDDLTYVDKTRVAAALKAEYEERIAFQSKPGSKACENPQWLNDRVLALDPDTVSRRISPFLANKDLNEAAIADQIIALVMNAEIQ</sequence>
<keyword evidence="2" id="KW-1185">Reference proteome</keyword>
<organism evidence="1 2">
    <name type="scientific">Sporomusa acidovorans (strain ATCC 49682 / DSM 3132 / Mol)</name>
    <dbReference type="NCBI Taxonomy" id="1123286"/>
    <lineage>
        <taxon>Bacteria</taxon>
        <taxon>Bacillati</taxon>
        <taxon>Bacillota</taxon>
        <taxon>Negativicutes</taxon>
        <taxon>Selenomonadales</taxon>
        <taxon>Sporomusaceae</taxon>
        <taxon>Sporomusa</taxon>
    </lineage>
</organism>